<dbReference type="InterPro" id="IPR002173">
    <property type="entry name" value="Carboh/pur_kinase_PfkB_CS"/>
</dbReference>
<dbReference type="UniPathway" id="UPA00356">
    <property type="reaction ID" value="UER00437"/>
</dbReference>
<dbReference type="InterPro" id="IPR011914">
    <property type="entry name" value="RfaE_dom_II"/>
</dbReference>
<dbReference type="FunFam" id="3.40.1190.20:FF:000002">
    <property type="entry name" value="Bifunctional protein HldE"/>
    <property type="match status" value="1"/>
</dbReference>
<dbReference type="CDD" id="cd01172">
    <property type="entry name" value="RfaE_like"/>
    <property type="match status" value="1"/>
</dbReference>
<evidence type="ECO:0000256" key="9">
    <source>
        <dbReference type="ARBA" id="ARBA00023268"/>
    </source>
</evidence>
<dbReference type="NCBIfam" id="TIGR02198">
    <property type="entry name" value="rfaE_dom_I"/>
    <property type="match status" value="1"/>
</dbReference>
<dbReference type="NCBIfam" id="TIGR02199">
    <property type="entry name" value="rfaE_dom_II"/>
    <property type="match status" value="1"/>
</dbReference>
<feature type="domain" description="Cytidyltransferase-like" evidence="14">
    <location>
        <begin position="356"/>
        <end position="487"/>
    </location>
</feature>
<organism evidence="15 16">
    <name type="scientific">Micavibrio aeruginosavorus</name>
    <dbReference type="NCBI Taxonomy" id="349221"/>
    <lineage>
        <taxon>Bacteria</taxon>
        <taxon>Pseudomonadati</taxon>
        <taxon>Bdellovibrionota</taxon>
        <taxon>Bdellovibrionia</taxon>
        <taxon>Bdellovibrionales</taxon>
        <taxon>Pseudobdellovibrionaceae</taxon>
        <taxon>Micavibrio</taxon>
    </lineage>
</organism>
<dbReference type="Gene3D" id="3.40.50.620">
    <property type="entry name" value="HUPs"/>
    <property type="match status" value="1"/>
</dbReference>
<comment type="function">
    <text evidence="2 12">Catalyzes the ADP transfer from ATP to D-glycero-beta-D-manno-heptose 1-phosphate, yielding ADP-D-glycero-beta-D-manno-heptose.</text>
</comment>
<dbReference type="SUPFAM" id="SSF53613">
    <property type="entry name" value="Ribokinase-like"/>
    <property type="match status" value="1"/>
</dbReference>
<dbReference type="InterPro" id="IPR023030">
    <property type="entry name" value="Bifunc_HldE"/>
</dbReference>
<evidence type="ECO:0000259" key="14">
    <source>
        <dbReference type="Pfam" id="PF01467"/>
    </source>
</evidence>
<dbReference type="GO" id="GO:0033785">
    <property type="term" value="F:heptose 7-phosphate kinase activity"/>
    <property type="evidence" value="ECO:0007669"/>
    <property type="project" value="UniProtKB-UniRule"/>
</dbReference>
<dbReference type="InterPro" id="IPR011913">
    <property type="entry name" value="RfaE_dom_I"/>
</dbReference>
<evidence type="ECO:0000259" key="13">
    <source>
        <dbReference type="Pfam" id="PF00294"/>
    </source>
</evidence>
<dbReference type="Proteomes" id="UP000249557">
    <property type="component" value="Unassembled WGS sequence"/>
</dbReference>
<dbReference type="InterPro" id="IPR029056">
    <property type="entry name" value="Ribokinase-like"/>
</dbReference>
<dbReference type="AlphaFoldDB" id="A0A2W5BXW0"/>
<evidence type="ECO:0000256" key="2">
    <source>
        <dbReference type="ARBA" id="ARBA00003753"/>
    </source>
</evidence>
<proteinExistence type="inferred from homology"/>
<feature type="binding site" evidence="12">
    <location>
        <begin position="203"/>
        <end position="206"/>
    </location>
    <ligand>
        <name>ATP</name>
        <dbReference type="ChEBI" id="CHEBI:30616"/>
    </ligand>
</feature>
<evidence type="ECO:0000256" key="10">
    <source>
        <dbReference type="ARBA" id="ARBA00023277"/>
    </source>
</evidence>
<evidence type="ECO:0000313" key="15">
    <source>
        <dbReference type="EMBL" id="PZO87881.1"/>
    </source>
</evidence>
<evidence type="ECO:0000256" key="8">
    <source>
        <dbReference type="ARBA" id="ARBA00022840"/>
    </source>
</evidence>
<keyword evidence="7 12" id="KW-0418">Kinase</keyword>
<comment type="similarity">
    <text evidence="12">In the N-terminal section; belongs to the carbohydrate kinase PfkB family.</text>
</comment>
<dbReference type="GO" id="GO:0009244">
    <property type="term" value="P:lipopolysaccharide core region biosynthetic process"/>
    <property type="evidence" value="ECO:0007669"/>
    <property type="project" value="UniProtKB-UniPathway"/>
</dbReference>
<name>A0A2W5BXW0_9BACT</name>
<feature type="active site" evidence="12">
    <location>
        <position position="274"/>
    </location>
</feature>
<keyword evidence="9 12" id="KW-0511">Multifunctional enzyme</keyword>
<dbReference type="InterPro" id="IPR004821">
    <property type="entry name" value="Cyt_trans-like"/>
</dbReference>
<keyword evidence="8 12" id="KW-0067">ATP-binding</keyword>
<dbReference type="Gene3D" id="3.40.1190.20">
    <property type="match status" value="1"/>
</dbReference>
<comment type="subunit">
    <text evidence="12">Homodimer.</text>
</comment>
<accession>A0A2W5BXW0</accession>
<dbReference type="Pfam" id="PF00294">
    <property type="entry name" value="PfkB"/>
    <property type="match status" value="1"/>
</dbReference>
<dbReference type="HAMAP" id="MF_01603">
    <property type="entry name" value="HldE"/>
    <property type="match status" value="1"/>
</dbReference>
<dbReference type="InterPro" id="IPR014729">
    <property type="entry name" value="Rossmann-like_a/b/a_fold"/>
</dbReference>
<dbReference type="PANTHER" id="PTHR46969:SF1">
    <property type="entry name" value="BIFUNCTIONAL PROTEIN HLDE"/>
    <property type="match status" value="1"/>
</dbReference>
<evidence type="ECO:0000313" key="16">
    <source>
        <dbReference type="Proteomes" id="UP000249557"/>
    </source>
</evidence>
<dbReference type="InterPro" id="IPR011611">
    <property type="entry name" value="PfkB_dom"/>
</dbReference>
<evidence type="ECO:0000256" key="7">
    <source>
        <dbReference type="ARBA" id="ARBA00022777"/>
    </source>
</evidence>
<evidence type="ECO:0000256" key="4">
    <source>
        <dbReference type="ARBA" id="ARBA00022679"/>
    </source>
</evidence>
<comment type="caution">
    <text evidence="15">The sequence shown here is derived from an EMBL/GenBank/DDBJ whole genome shotgun (WGS) entry which is preliminary data.</text>
</comment>
<evidence type="ECO:0000256" key="3">
    <source>
        <dbReference type="ARBA" id="ARBA00004713"/>
    </source>
</evidence>
<comment type="pathway">
    <text evidence="12">Nucleotide-sugar biosynthesis; ADP-L-glycero-beta-D-manno-heptose biosynthesis; ADP-L-glycero-beta-D-manno-heptose from D-glycero-beta-D-manno-heptose 7-phosphate: step 3/4.</text>
</comment>
<evidence type="ECO:0000256" key="5">
    <source>
        <dbReference type="ARBA" id="ARBA00022695"/>
    </source>
</evidence>
<keyword evidence="4 12" id="KW-0808">Transferase</keyword>
<comment type="function">
    <text evidence="1 12">Catalyzes the phosphorylation of D-glycero-D-manno-heptose 7-phosphate at the C-1 position to selectively form D-glycero-beta-D-manno-heptose-1,7-bisphosphate.</text>
</comment>
<dbReference type="Pfam" id="PF01467">
    <property type="entry name" value="CTP_transf_like"/>
    <property type="match status" value="1"/>
</dbReference>
<keyword evidence="5 12" id="KW-0548">Nucleotidyltransferase</keyword>
<dbReference type="UniPathway" id="UPA00958"/>
<dbReference type="EC" id="2.7.1.167" evidence="12"/>
<gene>
    <name evidence="12" type="primary">hldE</name>
    <name evidence="15" type="ORF">DI626_02980</name>
</gene>
<dbReference type="EMBL" id="QFNK01000037">
    <property type="protein sequence ID" value="PZO87881.1"/>
    <property type="molecule type" value="Genomic_DNA"/>
</dbReference>
<keyword evidence="10 12" id="KW-0119">Carbohydrate metabolism</keyword>
<sequence length="493" mass="51794">MNELTQIIHSMRGRRIIVAGDIMLDRFVYGAADRISPESPVPVLLTEAESTMLGGAGNVAANLCALGVKPVLLGTVGNDVNAEALLSVAKKSDIAVSGIVTDETRPTTLKTRFLARGQQLLRVDSEKTHPVSNEIEAAIFAAFEKELPSAAALILSDYGKGVLTSGLIERMISAAKAARVPVLVDPKGKEYGRYKGADYVTPNRKELAEASSASSLKTDEEIIAAAQKIITGCGIANVLATRSEDGLSLVSANNDAIHHRTTVREVFDVSGAGDTVIGVFAAAIAAGAKPAQAAELANIAGGVAVSKIGTAAVSDLELEEAASGSARPALNSKFESAYTAKERVDAWKKQGLKVGFTNGCFDILHQGHVGYLAAARAHCDRLIVGLNHDASVRILKGPTRPVNPQDARAAVMSALESVDMVVFFGAEKAEEDNTPCALIAALQPDIFFKGGDYKPEQLPEAKVMAVYGGEVAIMPFHEGFSTTSIIEKTRTGS</sequence>
<evidence type="ECO:0000256" key="1">
    <source>
        <dbReference type="ARBA" id="ARBA00002319"/>
    </source>
</evidence>
<dbReference type="GO" id="GO:0005524">
    <property type="term" value="F:ATP binding"/>
    <property type="evidence" value="ECO:0007669"/>
    <property type="project" value="UniProtKB-UniRule"/>
</dbReference>
<comment type="catalytic activity">
    <reaction evidence="12">
        <text>D-glycero-beta-D-manno-heptose 7-phosphate + ATP = D-glycero-beta-D-manno-heptose 1,7-bisphosphate + ADP + H(+)</text>
        <dbReference type="Rhea" id="RHEA:27473"/>
        <dbReference type="ChEBI" id="CHEBI:15378"/>
        <dbReference type="ChEBI" id="CHEBI:30616"/>
        <dbReference type="ChEBI" id="CHEBI:60204"/>
        <dbReference type="ChEBI" id="CHEBI:60208"/>
        <dbReference type="ChEBI" id="CHEBI:456216"/>
        <dbReference type="EC" id="2.7.1.167"/>
    </reaction>
</comment>
<feature type="domain" description="Carbohydrate kinase PfkB" evidence="13">
    <location>
        <begin position="17"/>
        <end position="312"/>
    </location>
</feature>
<dbReference type="GO" id="GO:0016773">
    <property type="term" value="F:phosphotransferase activity, alcohol group as acceptor"/>
    <property type="evidence" value="ECO:0007669"/>
    <property type="project" value="InterPro"/>
</dbReference>
<keyword evidence="6 12" id="KW-0547">Nucleotide-binding</keyword>
<protein>
    <recommendedName>
        <fullName evidence="12">Bifunctional protein HldE</fullName>
    </recommendedName>
    <domain>
        <recommendedName>
            <fullName evidence="12">D-beta-D-heptose 7-phosphate kinase</fullName>
            <ecNumber evidence="12">2.7.1.167</ecNumber>
        </recommendedName>
        <alternativeName>
            <fullName evidence="12">D-beta-D-heptose 7-phosphotransferase</fullName>
        </alternativeName>
        <alternativeName>
            <fullName evidence="12">D-glycero-beta-D-manno-heptose-7-phosphate kinase</fullName>
        </alternativeName>
    </domain>
    <domain>
        <recommendedName>
            <fullName evidence="12">D-beta-D-heptose 1-phosphate adenylyltransferase</fullName>
            <ecNumber evidence="12">2.7.7.70</ecNumber>
        </recommendedName>
        <alternativeName>
            <fullName evidence="12">D-glycero-beta-D-manno-heptose 1-phosphate adenylyltransferase</fullName>
        </alternativeName>
    </domain>
</protein>
<dbReference type="GO" id="GO:0033786">
    <property type="term" value="F:heptose-1-phosphate adenylyltransferase activity"/>
    <property type="evidence" value="ECO:0007669"/>
    <property type="project" value="UniProtKB-UniRule"/>
</dbReference>
<comment type="pathway">
    <text evidence="12">Nucleotide-sugar biosynthesis; ADP-L-glycero-beta-D-manno-heptose biosynthesis; ADP-L-glycero-beta-D-manno-heptose from D-glycero-beta-D-manno-heptose 7-phosphate: step 1/4.</text>
</comment>
<dbReference type="SUPFAM" id="SSF52374">
    <property type="entry name" value="Nucleotidylyl transferase"/>
    <property type="match status" value="1"/>
</dbReference>
<comment type="pathway">
    <text evidence="3">Bacterial outer membrane biogenesis; LPS core biosynthesis.</text>
</comment>
<feature type="region of interest" description="Ribokinase" evidence="12">
    <location>
        <begin position="1"/>
        <end position="329"/>
    </location>
</feature>
<dbReference type="NCBIfam" id="TIGR00125">
    <property type="entry name" value="cyt_tran_rel"/>
    <property type="match status" value="1"/>
</dbReference>
<evidence type="ECO:0000256" key="6">
    <source>
        <dbReference type="ARBA" id="ARBA00022741"/>
    </source>
</evidence>
<dbReference type="PROSITE" id="PS00583">
    <property type="entry name" value="PFKB_KINASES_1"/>
    <property type="match status" value="1"/>
</dbReference>
<dbReference type="GO" id="GO:0097171">
    <property type="term" value="P:ADP-L-glycero-beta-D-manno-heptose biosynthetic process"/>
    <property type="evidence" value="ECO:0007669"/>
    <property type="project" value="UniProtKB-UniPathway"/>
</dbReference>
<reference evidence="15 16" key="1">
    <citation type="submission" date="2017-08" db="EMBL/GenBank/DDBJ databases">
        <title>Infants hospitalized years apart are colonized by the same room-sourced microbial strains.</title>
        <authorList>
            <person name="Brooks B."/>
            <person name="Olm M.R."/>
            <person name="Firek B.A."/>
            <person name="Baker R."/>
            <person name="Thomas B.C."/>
            <person name="Morowitz M.J."/>
            <person name="Banfield J.F."/>
        </authorList>
    </citation>
    <scope>NUCLEOTIDE SEQUENCE [LARGE SCALE GENOMIC DNA]</scope>
    <source>
        <strain evidence="15">S2_018_000_R2_104</strain>
    </source>
</reference>
<dbReference type="EC" id="2.7.7.70" evidence="12"/>
<comment type="catalytic activity">
    <reaction evidence="11 12">
        <text>D-glycero-beta-D-manno-heptose 1-phosphate + ATP + H(+) = ADP-D-glycero-beta-D-manno-heptose + diphosphate</text>
        <dbReference type="Rhea" id="RHEA:27465"/>
        <dbReference type="ChEBI" id="CHEBI:15378"/>
        <dbReference type="ChEBI" id="CHEBI:30616"/>
        <dbReference type="ChEBI" id="CHEBI:33019"/>
        <dbReference type="ChEBI" id="CHEBI:59967"/>
        <dbReference type="ChEBI" id="CHEBI:61593"/>
        <dbReference type="EC" id="2.7.7.70"/>
    </reaction>
</comment>
<feature type="region of interest" description="Cytidylyltransferase" evidence="12">
    <location>
        <begin position="356"/>
        <end position="493"/>
    </location>
</feature>
<dbReference type="GO" id="GO:0005829">
    <property type="term" value="C:cytosol"/>
    <property type="evidence" value="ECO:0007669"/>
    <property type="project" value="TreeGrafter"/>
</dbReference>
<dbReference type="PANTHER" id="PTHR46969">
    <property type="entry name" value="BIFUNCTIONAL PROTEIN HLDE"/>
    <property type="match status" value="1"/>
</dbReference>
<evidence type="ECO:0000256" key="11">
    <source>
        <dbReference type="ARBA" id="ARBA00047428"/>
    </source>
</evidence>
<evidence type="ECO:0000256" key="12">
    <source>
        <dbReference type="HAMAP-Rule" id="MF_01603"/>
    </source>
</evidence>
<comment type="similarity">
    <text evidence="12">In the C-terminal section; belongs to the cytidylyltransferase family.</text>
</comment>